<dbReference type="RefSeq" id="WP_182985491.1">
    <property type="nucleotide sequence ID" value="NZ_JABEQD010000003.1"/>
</dbReference>
<feature type="region of interest" description="Disordered" evidence="1">
    <location>
        <begin position="1"/>
        <end position="40"/>
    </location>
</feature>
<evidence type="ECO:0000313" key="3">
    <source>
        <dbReference type="Proteomes" id="UP000559860"/>
    </source>
</evidence>
<keyword evidence="3" id="KW-1185">Reference proteome</keyword>
<organism evidence="2 3">
    <name type="scientific">Gluconacetobacter aggeris</name>
    <dbReference type="NCBI Taxonomy" id="1286186"/>
    <lineage>
        <taxon>Bacteria</taxon>
        <taxon>Pseudomonadati</taxon>
        <taxon>Pseudomonadota</taxon>
        <taxon>Alphaproteobacteria</taxon>
        <taxon>Acetobacterales</taxon>
        <taxon>Acetobacteraceae</taxon>
        <taxon>Gluconacetobacter</taxon>
    </lineage>
</organism>
<sequence length="361" mass="37583">MRRLLGFLGGGRSARTAGPAPAHAIPFSPSPSGARSAGNAFARLDGRPPPIVRLGSIRQSLAGGATCALGSIHAEAWWKTGFSLGQSHWATVHEQGWRTAMFRLRAAALSRGANAVLNLRYRLAGGGGTLGFLLHGDAVAVPGLDASAALPCVPWNATIFALAMRAGLVPIGFSVGAIETVDAPFHYDATLAPWGGGETPLLGQWKRQARDAALARLADDPLRAFWTGALAHDEIVSISVQTNNGIVTSCRLRAAITQLGYRRLPGTFPLIPTFLAALDGHAARMARHRPLFAEIENGMDVAEEDADRAEKIELLDTAVELAGEERLAGAAALIGAAIETGAADATGAVGDLLGNIGDLFS</sequence>
<reference evidence="2 3" key="1">
    <citation type="submission" date="2020-04" db="EMBL/GenBank/DDBJ databases">
        <title>Description of novel Gluconacetobacter.</title>
        <authorList>
            <person name="Sombolestani A."/>
        </authorList>
    </citation>
    <scope>NUCLEOTIDE SEQUENCE [LARGE SCALE GENOMIC DNA]</scope>
    <source>
        <strain evidence="2 3">LMG 27801</strain>
    </source>
</reference>
<dbReference type="AlphaFoldDB" id="A0A7W4NYQ1"/>
<gene>
    <name evidence="2" type="ORF">HLH36_05680</name>
</gene>
<evidence type="ECO:0000313" key="2">
    <source>
        <dbReference type="EMBL" id="MBB2167850.1"/>
    </source>
</evidence>
<dbReference type="EMBL" id="JABEQD010000003">
    <property type="protein sequence ID" value="MBB2167850.1"/>
    <property type="molecule type" value="Genomic_DNA"/>
</dbReference>
<comment type="caution">
    <text evidence="2">The sequence shown here is derived from an EMBL/GenBank/DDBJ whole genome shotgun (WGS) entry which is preliminary data.</text>
</comment>
<dbReference type="SUPFAM" id="SSF117782">
    <property type="entry name" value="YbjQ-like"/>
    <property type="match status" value="1"/>
</dbReference>
<dbReference type="Proteomes" id="UP000559860">
    <property type="component" value="Unassembled WGS sequence"/>
</dbReference>
<evidence type="ECO:0000256" key="1">
    <source>
        <dbReference type="SAM" id="MobiDB-lite"/>
    </source>
</evidence>
<dbReference type="InterPro" id="IPR035439">
    <property type="entry name" value="UPF0145_dom_sf"/>
</dbReference>
<protein>
    <submittedName>
        <fullName evidence="2">Uncharacterized protein</fullName>
    </submittedName>
</protein>
<accession>A0A7W4NYQ1</accession>
<proteinExistence type="predicted"/>
<name>A0A7W4NYQ1_9PROT</name>